<evidence type="ECO:0000256" key="6">
    <source>
        <dbReference type="ARBA" id="ARBA00022723"/>
    </source>
</evidence>
<dbReference type="SMART" id="SM00239">
    <property type="entry name" value="C2"/>
    <property type="match status" value="1"/>
</dbReference>
<dbReference type="InterPro" id="IPR000008">
    <property type="entry name" value="C2_dom"/>
</dbReference>
<dbReference type="Gene3D" id="2.60.40.150">
    <property type="entry name" value="C2 domain"/>
    <property type="match status" value="1"/>
</dbReference>
<dbReference type="GO" id="GO:0005886">
    <property type="term" value="C:plasma membrane"/>
    <property type="evidence" value="ECO:0007669"/>
    <property type="project" value="UniProtKB-SubCell"/>
</dbReference>
<evidence type="ECO:0000256" key="4">
    <source>
        <dbReference type="ARBA" id="ARBA00022475"/>
    </source>
</evidence>
<evidence type="ECO:0000256" key="2">
    <source>
        <dbReference type="ARBA" id="ARBA00004236"/>
    </source>
</evidence>
<evidence type="ECO:0000256" key="11">
    <source>
        <dbReference type="ARBA" id="ARBA00024037"/>
    </source>
</evidence>
<dbReference type="Pfam" id="PF00168">
    <property type="entry name" value="C2"/>
    <property type="match status" value="1"/>
</dbReference>
<keyword evidence="7" id="KW-0106">Calcium</keyword>
<dbReference type="InterPro" id="IPR035892">
    <property type="entry name" value="C2_domain_sf"/>
</dbReference>
<proteinExistence type="inferred from homology"/>
<keyword evidence="5" id="KW-0938">Abscisic acid signaling pathway</keyword>
<evidence type="ECO:0000313" key="13">
    <source>
        <dbReference type="EMBL" id="MBW84514.1"/>
    </source>
</evidence>
<keyword evidence="8" id="KW-0446">Lipid-binding</keyword>
<dbReference type="SUPFAM" id="SSF49562">
    <property type="entry name" value="C2 domain (Calcium/lipid-binding domain, CaLB)"/>
    <property type="match status" value="1"/>
</dbReference>
<evidence type="ECO:0000259" key="12">
    <source>
        <dbReference type="PROSITE" id="PS50004"/>
    </source>
</evidence>
<reference evidence="13" key="1">
    <citation type="submission" date="2018-02" db="EMBL/GenBank/DDBJ databases">
        <title>Rhizophora mucronata_Transcriptome.</title>
        <authorList>
            <person name="Meera S.P."/>
            <person name="Sreeshan A."/>
            <person name="Augustine A."/>
        </authorList>
    </citation>
    <scope>NUCLEOTIDE SEQUENCE</scope>
    <source>
        <tissue evidence="13">Leaf</tissue>
    </source>
</reference>
<evidence type="ECO:0000256" key="9">
    <source>
        <dbReference type="ARBA" id="ARBA00023136"/>
    </source>
</evidence>
<feature type="domain" description="C2" evidence="12">
    <location>
        <begin position="28"/>
        <end position="145"/>
    </location>
</feature>
<dbReference type="InterPro" id="IPR044562">
    <property type="entry name" value="CAR1-11"/>
</dbReference>
<dbReference type="GO" id="GO:0046872">
    <property type="term" value="F:metal ion binding"/>
    <property type="evidence" value="ECO:0007669"/>
    <property type="project" value="UniProtKB-KW"/>
</dbReference>
<dbReference type="GO" id="GO:0005096">
    <property type="term" value="F:GTPase activator activity"/>
    <property type="evidence" value="ECO:0007669"/>
    <property type="project" value="UniProtKB-KW"/>
</dbReference>
<keyword evidence="4" id="KW-1003">Cell membrane</keyword>
<keyword evidence="6" id="KW-0479">Metal-binding</keyword>
<protein>
    <submittedName>
        <fullName evidence="13">Putative ADP-ribosylation factor GTPase-activating protein AGD13 isoform X3</fullName>
    </submittedName>
</protein>
<sequence>MFSSRFCCFQANNEYISGSIFYSQLALTCGTAALTSLVSSEMESVLGLLRVRVKRGINLAVRDLGASDPYVVITMGNQTVKTSAVKNSCNPQWNQELTVSVTDTNVPINLTVYDKDTFTADDMMGEAEIDIQPYVNSLKMGLKNLPTGCEITRVQPNTCNCLAEESYVVWDNGKIIQDMRIRLRNVESGEVDIQLEWIEVAGLKGLETDGGS</sequence>
<dbReference type="CDD" id="cd04038">
    <property type="entry name" value="C2_ArfGAP"/>
    <property type="match status" value="1"/>
</dbReference>
<dbReference type="GO" id="GO:0005634">
    <property type="term" value="C:nucleus"/>
    <property type="evidence" value="ECO:0007669"/>
    <property type="project" value="UniProtKB-SubCell"/>
</dbReference>
<keyword evidence="10" id="KW-0539">Nucleus</keyword>
<dbReference type="GO" id="GO:0009738">
    <property type="term" value="P:abscisic acid-activated signaling pathway"/>
    <property type="evidence" value="ECO:0007669"/>
    <property type="project" value="UniProtKB-KW"/>
</dbReference>
<dbReference type="EMBL" id="GGEC01004031">
    <property type="protein sequence ID" value="MBW84514.1"/>
    <property type="molecule type" value="Transcribed_RNA"/>
</dbReference>
<evidence type="ECO:0000256" key="5">
    <source>
        <dbReference type="ARBA" id="ARBA00022682"/>
    </source>
</evidence>
<dbReference type="PANTHER" id="PTHR45933">
    <property type="entry name" value="PROTEIN C2-DOMAIN ABA-RELATED 4"/>
    <property type="match status" value="1"/>
</dbReference>
<accession>A0A2P2ITI5</accession>
<dbReference type="GO" id="GO:0008289">
    <property type="term" value="F:lipid binding"/>
    <property type="evidence" value="ECO:0007669"/>
    <property type="project" value="UniProtKB-KW"/>
</dbReference>
<dbReference type="PANTHER" id="PTHR45933:SF12">
    <property type="entry name" value="PROTEIN C2-DOMAIN ABA-RELATED 9"/>
    <property type="match status" value="1"/>
</dbReference>
<keyword evidence="9" id="KW-0472">Membrane</keyword>
<evidence type="ECO:0000256" key="8">
    <source>
        <dbReference type="ARBA" id="ARBA00023121"/>
    </source>
</evidence>
<comment type="similarity">
    <text evidence="11">Belongs to the plant CAR protein family.</text>
</comment>
<keyword evidence="3" id="KW-0343">GTPase activation</keyword>
<organism evidence="13">
    <name type="scientific">Rhizophora mucronata</name>
    <name type="common">Asiatic mangrove</name>
    <dbReference type="NCBI Taxonomy" id="61149"/>
    <lineage>
        <taxon>Eukaryota</taxon>
        <taxon>Viridiplantae</taxon>
        <taxon>Streptophyta</taxon>
        <taxon>Embryophyta</taxon>
        <taxon>Tracheophyta</taxon>
        <taxon>Spermatophyta</taxon>
        <taxon>Magnoliopsida</taxon>
        <taxon>eudicotyledons</taxon>
        <taxon>Gunneridae</taxon>
        <taxon>Pentapetalae</taxon>
        <taxon>rosids</taxon>
        <taxon>fabids</taxon>
        <taxon>Malpighiales</taxon>
        <taxon>Rhizophoraceae</taxon>
        <taxon>Rhizophora</taxon>
    </lineage>
</organism>
<name>A0A2P2ITI5_RHIMU</name>
<evidence type="ECO:0000256" key="3">
    <source>
        <dbReference type="ARBA" id="ARBA00022468"/>
    </source>
</evidence>
<evidence type="ECO:0000256" key="1">
    <source>
        <dbReference type="ARBA" id="ARBA00004123"/>
    </source>
</evidence>
<evidence type="ECO:0000256" key="10">
    <source>
        <dbReference type="ARBA" id="ARBA00023242"/>
    </source>
</evidence>
<comment type="subcellular location">
    <subcellularLocation>
        <location evidence="2">Cell membrane</location>
    </subcellularLocation>
    <subcellularLocation>
        <location evidence="1">Nucleus</location>
    </subcellularLocation>
</comment>
<dbReference type="AlphaFoldDB" id="A0A2P2ITI5"/>
<dbReference type="PROSITE" id="PS50004">
    <property type="entry name" value="C2"/>
    <property type="match status" value="1"/>
</dbReference>
<evidence type="ECO:0000256" key="7">
    <source>
        <dbReference type="ARBA" id="ARBA00022837"/>
    </source>
</evidence>